<dbReference type="Gene3D" id="3.60.21.10">
    <property type="match status" value="1"/>
</dbReference>
<protein>
    <submittedName>
        <fullName evidence="2">Histidinol phosphate phosphatase HisJ family protein</fullName>
    </submittedName>
</protein>
<dbReference type="Pfam" id="PF00149">
    <property type="entry name" value="Metallophos"/>
    <property type="match status" value="1"/>
</dbReference>
<dbReference type="AlphaFoldDB" id="A0A0R1RCC0"/>
<dbReference type="PANTHER" id="PTHR32440:SF11">
    <property type="entry name" value="METALLOPHOSPHOESTERASE DOMAIN-CONTAINING PROTEIN"/>
    <property type="match status" value="1"/>
</dbReference>
<feature type="domain" description="Calcineurin-like phosphoesterase" evidence="1">
    <location>
        <begin position="11"/>
        <end position="235"/>
    </location>
</feature>
<dbReference type="InterPro" id="IPR029052">
    <property type="entry name" value="Metallo-depent_PP-like"/>
</dbReference>
<dbReference type="PATRIC" id="fig|1114972.6.peg.2602"/>
<dbReference type="eggNOG" id="COG1409">
    <property type="taxonomic scope" value="Bacteria"/>
</dbReference>
<dbReference type="InterPro" id="IPR004843">
    <property type="entry name" value="Calcineurin-like_PHP"/>
</dbReference>
<comment type="caution">
    <text evidence="2">The sequence shown here is derived from an EMBL/GenBank/DDBJ whole genome shotgun (WGS) entry which is preliminary data.</text>
</comment>
<dbReference type="RefSeq" id="WP_017260597.1">
    <property type="nucleotide sequence ID" value="NZ_AUAW01000025.1"/>
</dbReference>
<reference evidence="2 3" key="1">
    <citation type="journal article" date="2015" name="Genome Announc.">
        <title>Expanding the biotechnology potential of lactobacilli through comparative genomics of 213 strains and associated genera.</title>
        <authorList>
            <person name="Sun Z."/>
            <person name="Harris H.M."/>
            <person name="McCann A."/>
            <person name="Guo C."/>
            <person name="Argimon S."/>
            <person name="Zhang W."/>
            <person name="Yang X."/>
            <person name="Jeffery I.B."/>
            <person name="Cooney J.C."/>
            <person name="Kagawa T.F."/>
            <person name="Liu W."/>
            <person name="Song Y."/>
            <person name="Salvetti E."/>
            <person name="Wrobel A."/>
            <person name="Rasinkangas P."/>
            <person name="Parkhill J."/>
            <person name="Rea M.C."/>
            <person name="O'Sullivan O."/>
            <person name="Ritari J."/>
            <person name="Douillard F.P."/>
            <person name="Paul Ross R."/>
            <person name="Yang R."/>
            <person name="Briner A.E."/>
            <person name="Felis G.E."/>
            <person name="de Vos W.M."/>
            <person name="Barrangou R."/>
            <person name="Klaenhammer T.R."/>
            <person name="Caufield P.W."/>
            <person name="Cui Y."/>
            <person name="Zhang H."/>
            <person name="O'Toole P.W."/>
        </authorList>
    </citation>
    <scope>NUCLEOTIDE SEQUENCE [LARGE SCALE GENOMIC DNA]</scope>
    <source>
        <strain evidence="2 3">DSM 15814</strain>
    </source>
</reference>
<evidence type="ECO:0000313" key="2">
    <source>
        <dbReference type="EMBL" id="KRL54470.1"/>
    </source>
</evidence>
<organism evidence="2 3">
    <name type="scientific">Furfurilactobacillus rossiae DSM 15814</name>
    <dbReference type="NCBI Taxonomy" id="1114972"/>
    <lineage>
        <taxon>Bacteria</taxon>
        <taxon>Bacillati</taxon>
        <taxon>Bacillota</taxon>
        <taxon>Bacilli</taxon>
        <taxon>Lactobacillales</taxon>
        <taxon>Lactobacillaceae</taxon>
        <taxon>Furfurilactobacillus</taxon>
    </lineage>
</organism>
<accession>A0A0R1RCC0</accession>
<evidence type="ECO:0000313" key="3">
    <source>
        <dbReference type="Proteomes" id="UP000051999"/>
    </source>
</evidence>
<dbReference type="STRING" id="1114972.FD35_GL002538"/>
<dbReference type="GO" id="GO:0016788">
    <property type="term" value="F:hydrolase activity, acting on ester bonds"/>
    <property type="evidence" value="ECO:0007669"/>
    <property type="project" value="TreeGrafter"/>
</dbReference>
<dbReference type="EMBL" id="AZFF01000008">
    <property type="protein sequence ID" value="KRL54470.1"/>
    <property type="molecule type" value="Genomic_DNA"/>
</dbReference>
<dbReference type="OrthoDB" id="9816081at2"/>
<dbReference type="SUPFAM" id="SSF56300">
    <property type="entry name" value="Metallo-dependent phosphatases"/>
    <property type="match status" value="1"/>
</dbReference>
<dbReference type="GO" id="GO:0005737">
    <property type="term" value="C:cytoplasm"/>
    <property type="evidence" value="ECO:0007669"/>
    <property type="project" value="TreeGrafter"/>
</dbReference>
<name>A0A0R1RCC0_9LACO</name>
<proteinExistence type="predicted"/>
<dbReference type="Proteomes" id="UP000051999">
    <property type="component" value="Unassembled WGS sequence"/>
</dbReference>
<evidence type="ECO:0000259" key="1">
    <source>
        <dbReference type="Pfam" id="PF00149"/>
    </source>
</evidence>
<keyword evidence="3" id="KW-1185">Reference proteome</keyword>
<gene>
    <name evidence="2" type="ORF">FD35_GL002538</name>
</gene>
<dbReference type="PANTHER" id="PTHR32440">
    <property type="entry name" value="PHOSPHATASE DCR2-RELATED-RELATED"/>
    <property type="match status" value="1"/>
</dbReference>
<sequence>MKLTVAPHEAFRICQLTDLHFGSVPLNPADQRTINALKHFFTHHTYDLIIVTGDLIWENDTPQDSLNLFYEVLNETGAPVAVTYGNHDTEGSLTRAEIRSFESALQLPAPKENVYTTVNRENYTLDIYAGTVMRNRLFVWDSGDYLNWELGKGYAPLEFEQIDWYLKLSQADKRTARTDLGFLHIPLPEYVDAADFILEGSMGEQICPSEYNSGLFYEMMRQHDIKGLFAGHDHNNNFRSRLGDIELDYGNVTGYNAYGVTKRGVREIELYEDHFETRVVTFG</sequence>